<sequence>MAMHTHRLLWCVHIGSGFGLQAFLRDLLIPRALFSYFHSELCPLKSETLERTHKDTVSRSWPPLLSPRPPHHAPSLHTGPTCVLCFAVAALFLFLTTDFDLFPSPSVSAPANYSGFQDSKMEVYRQKHSFQV</sequence>
<feature type="transmembrane region" description="Helical" evidence="1">
    <location>
        <begin position="76"/>
        <end position="95"/>
    </location>
</feature>
<evidence type="ECO:0000313" key="2">
    <source>
        <dbReference type="EMBL" id="MED6212380.1"/>
    </source>
</evidence>
<dbReference type="EMBL" id="JASCZI010242937">
    <property type="protein sequence ID" value="MED6212380.1"/>
    <property type="molecule type" value="Genomic_DNA"/>
</dbReference>
<gene>
    <name evidence="2" type="ORF">PIB30_082717</name>
</gene>
<keyword evidence="1" id="KW-0472">Membrane</keyword>
<accession>A0ABU6YPP1</accession>
<dbReference type="Proteomes" id="UP001341840">
    <property type="component" value="Unassembled WGS sequence"/>
</dbReference>
<proteinExistence type="predicted"/>
<evidence type="ECO:0000256" key="1">
    <source>
        <dbReference type="SAM" id="Phobius"/>
    </source>
</evidence>
<evidence type="ECO:0000313" key="3">
    <source>
        <dbReference type="Proteomes" id="UP001341840"/>
    </source>
</evidence>
<comment type="caution">
    <text evidence="2">The sequence shown here is derived from an EMBL/GenBank/DDBJ whole genome shotgun (WGS) entry which is preliminary data.</text>
</comment>
<name>A0ABU6YPP1_9FABA</name>
<keyword evidence="1" id="KW-0812">Transmembrane</keyword>
<keyword evidence="3" id="KW-1185">Reference proteome</keyword>
<organism evidence="2 3">
    <name type="scientific">Stylosanthes scabra</name>
    <dbReference type="NCBI Taxonomy" id="79078"/>
    <lineage>
        <taxon>Eukaryota</taxon>
        <taxon>Viridiplantae</taxon>
        <taxon>Streptophyta</taxon>
        <taxon>Embryophyta</taxon>
        <taxon>Tracheophyta</taxon>
        <taxon>Spermatophyta</taxon>
        <taxon>Magnoliopsida</taxon>
        <taxon>eudicotyledons</taxon>
        <taxon>Gunneridae</taxon>
        <taxon>Pentapetalae</taxon>
        <taxon>rosids</taxon>
        <taxon>fabids</taxon>
        <taxon>Fabales</taxon>
        <taxon>Fabaceae</taxon>
        <taxon>Papilionoideae</taxon>
        <taxon>50 kb inversion clade</taxon>
        <taxon>dalbergioids sensu lato</taxon>
        <taxon>Dalbergieae</taxon>
        <taxon>Pterocarpus clade</taxon>
        <taxon>Stylosanthes</taxon>
    </lineage>
</organism>
<feature type="transmembrane region" description="Helical" evidence="1">
    <location>
        <begin position="7"/>
        <end position="24"/>
    </location>
</feature>
<protein>
    <submittedName>
        <fullName evidence="2">Uncharacterized protein</fullName>
    </submittedName>
</protein>
<keyword evidence="1" id="KW-1133">Transmembrane helix</keyword>
<reference evidence="2 3" key="1">
    <citation type="journal article" date="2023" name="Plants (Basel)">
        <title>Bridging the Gap: Combining Genomics and Transcriptomics Approaches to Understand Stylosanthes scabra, an Orphan Legume from the Brazilian Caatinga.</title>
        <authorList>
            <person name="Ferreira-Neto J.R.C."/>
            <person name="da Silva M.D."/>
            <person name="Binneck E."/>
            <person name="de Melo N.F."/>
            <person name="da Silva R.H."/>
            <person name="de Melo A.L.T.M."/>
            <person name="Pandolfi V."/>
            <person name="Bustamante F.O."/>
            <person name="Brasileiro-Vidal A.C."/>
            <person name="Benko-Iseppon A.M."/>
        </authorList>
    </citation>
    <scope>NUCLEOTIDE SEQUENCE [LARGE SCALE GENOMIC DNA]</scope>
    <source>
        <tissue evidence="2">Leaves</tissue>
    </source>
</reference>